<dbReference type="PANTHER" id="PTHR30483">
    <property type="entry name" value="LEUCINE-SPECIFIC-BINDING PROTEIN"/>
    <property type="match status" value="1"/>
</dbReference>
<proteinExistence type="inferred from homology"/>
<evidence type="ECO:0000256" key="3">
    <source>
        <dbReference type="ARBA" id="ARBA00022970"/>
    </source>
</evidence>
<dbReference type="OrthoDB" id="435355at2"/>
<evidence type="ECO:0000313" key="5">
    <source>
        <dbReference type="EMBL" id="QCI69346.1"/>
    </source>
</evidence>
<organism evidence="5 6">
    <name type="scientific">Phreatobacter stygius</name>
    <dbReference type="NCBI Taxonomy" id="1940610"/>
    <lineage>
        <taxon>Bacteria</taxon>
        <taxon>Pseudomonadati</taxon>
        <taxon>Pseudomonadota</taxon>
        <taxon>Alphaproteobacteria</taxon>
        <taxon>Hyphomicrobiales</taxon>
        <taxon>Phreatobacteraceae</taxon>
        <taxon>Phreatobacter</taxon>
    </lineage>
</organism>
<gene>
    <name evidence="5" type="ORF">E8M01_21560</name>
</gene>
<dbReference type="SUPFAM" id="SSF53822">
    <property type="entry name" value="Periplasmic binding protein-like I"/>
    <property type="match status" value="1"/>
</dbReference>
<name>A0A4D7BK05_9HYPH</name>
<keyword evidence="3" id="KW-0813">Transport</keyword>
<evidence type="ECO:0000256" key="2">
    <source>
        <dbReference type="ARBA" id="ARBA00022729"/>
    </source>
</evidence>
<evidence type="ECO:0000256" key="1">
    <source>
        <dbReference type="ARBA" id="ARBA00010062"/>
    </source>
</evidence>
<dbReference type="InterPro" id="IPR028081">
    <property type="entry name" value="Leu-bd"/>
</dbReference>
<dbReference type="Proteomes" id="UP000298781">
    <property type="component" value="Chromosome"/>
</dbReference>
<dbReference type="Pfam" id="PF13458">
    <property type="entry name" value="Peripla_BP_6"/>
    <property type="match status" value="1"/>
</dbReference>
<dbReference type="InterPro" id="IPR051010">
    <property type="entry name" value="BCAA_transport"/>
</dbReference>
<reference evidence="5 6" key="1">
    <citation type="submission" date="2019-04" db="EMBL/GenBank/DDBJ databases">
        <title>Phreatobacter aquaticus sp. nov.</title>
        <authorList>
            <person name="Choi A."/>
        </authorList>
    </citation>
    <scope>NUCLEOTIDE SEQUENCE [LARGE SCALE GENOMIC DNA]</scope>
    <source>
        <strain evidence="5 6">KCTC 52518</strain>
    </source>
</reference>
<evidence type="ECO:0000313" key="6">
    <source>
        <dbReference type="Proteomes" id="UP000298781"/>
    </source>
</evidence>
<evidence type="ECO:0000259" key="4">
    <source>
        <dbReference type="Pfam" id="PF13458"/>
    </source>
</evidence>
<dbReference type="GO" id="GO:0006865">
    <property type="term" value="P:amino acid transport"/>
    <property type="evidence" value="ECO:0007669"/>
    <property type="project" value="UniProtKB-KW"/>
</dbReference>
<dbReference type="KEGG" id="pstg:E8M01_21560"/>
<dbReference type="AlphaFoldDB" id="A0A4D7BK05"/>
<sequence length="380" mass="40502">MGLAMWPDTVVAQATPVKIGFITTLSGPGGYIGEDIRDAFRLAVEQGQGRLGGVPVEVIVEDDGLKPAQAKTVVERMLKRNGVKLFSGIVFSNILAAVVPDVLDAGGFYVSPNAAPSTFAGRNCHKNFFAIAWQNDTLHETAGLAANELGYKRAAILAPNYQAGKDALTGFRRTFKGEIAAEIYTRLDQTDFASELAQIRAARPDMVFQFHPGGLGIAFIRQYAQAGLAQTVPMVVPESSLDSTILAAVGDAALGITATTHWNADFPGEANRAFVAAFQAKYNRLATVFASQSFETALAIGAALRAVDGDLSQADAFRAAMLKADFPAIRGAFSFGPNQHPVQDWWVIKVEKGADGKPVLVTRQKIATGYGDSYAATCRL</sequence>
<keyword evidence="6" id="KW-1185">Reference proteome</keyword>
<dbReference type="PANTHER" id="PTHR30483:SF6">
    <property type="entry name" value="PERIPLASMIC BINDING PROTEIN OF ABC TRANSPORTER FOR NATURAL AMINO ACIDS"/>
    <property type="match status" value="1"/>
</dbReference>
<dbReference type="EMBL" id="CP039690">
    <property type="protein sequence ID" value="QCI69346.1"/>
    <property type="molecule type" value="Genomic_DNA"/>
</dbReference>
<dbReference type="CDD" id="cd06359">
    <property type="entry name" value="PBP1_Nba-like"/>
    <property type="match status" value="1"/>
</dbReference>
<protein>
    <submittedName>
        <fullName evidence="5">ABC transporter substrate-binding protein</fullName>
    </submittedName>
</protein>
<keyword evidence="2" id="KW-0732">Signal</keyword>
<feature type="domain" description="Leucine-binding protein" evidence="4">
    <location>
        <begin position="16"/>
        <end position="353"/>
    </location>
</feature>
<dbReference type="InterPro" id="IPR028082">
    <property type="entry name" value="Peripla_BP_I"/>
</dbReference>
<keyword evidence="3" id="KW-0029">Amino-acid transport</keyword>
<comment type="similarity">
    <text evidence="1">Belongs to the leucine-binding protein family.</text>
</comment>
<accession>A0A4D7BK05</accession>
<dbReference type="Gene3D" id="3.40.50.2300">
    <property type="match status" value="2"/>
</dbReference>